<evidence type="ECO:0000256" key="2">
    <source>
        <dbReference type="ARBA" id="ARBA00022737"/>
    </source>
</evidence>
<name>A0A813T863_9BILA</name>
<keyword evidence="1" id="KW-0433">Leucine-rich repeat</keyword>
<keyword evidence="3" id="KW-0812">Transmembrane</keyword>
<evidence type="ECO:0000256" key="1">
    <source>
        <dbReference type="ARBA" id="ARBA00022614"/>
    </source>
</evidence>
<evidence type="ECO:0000256" key="4">
    <source>
        <dbReference type="SAM" id="SignalP"/>
    </source>
</evidence>
<evidence type="ECO:0000256" key="3">
    <source>
        <dbReference type="SAM" id="Phobius"/>
    </source>
</evidence>
<dbReference type="InterPro" id="IPR003591">
    <property type="entry name" value="Leu-rich_rpt_typical-subtyp"/>
</dbReference>
<dbReference type="Proteomes" id="UP000663829">
    <property type="component" value="Unassembled WGS sequence"/>
</dbReference>
<keyword evidence="4" id="KW-0732">Signal</keyword>
<comment type="caution">
    <text evidence="5">The sequence shown here is derived from an EMBL/GenBank/DDBJ whole genome shotgun (WGS) entry which is preliminary data.</text>
</comment>
<dbReference type="PANTHER" id="PTHR45712">
    <property type="entry name" value="AGAP008170-PA"/>
    <property type="match status" value="1"/>
</dbReference>
<keyword evidence="7" id="KW-1185">Reference proteome</keyword>
<dbReference type="Gene3D" id="3.80.10.10">
    <property type="entry name" value="Ribonuclease Inhibitor"/>
    <property type="match status" value="4"/>
</dbReference>
<dbReference type="AlphaFoldDB" id="A0A813T863"/>
<dbReference type="Proteomes" id="UP000681722">
    <property type="component" value="Unassembled WGS sequence"/>
</dbReference>
<protein>
    <submittedName>
        <fullName evidence="5">Uncharacterized protein</fullName>
    </submittedName>
</protein>
<feature type="signal peptide" evidence="4">
    <location>
        <begin position="1"/>
        <end position="17"/>
    </location>
</feature>
<dbReference type="PANTHER" id="PTHR45712:SF22">
    <property type="entry name" value="INSULIN-LIKE GROWTH FACTOR-BINDING PROTEIN COMPLEX ACID LABILE SUBUNIT"/>
    <property type="match status" value="1"/>
</dbReference>
<evidence type="ECO:0000313" key="7">
    <source>
        <dbReference type="Proteomes" id="UP000663829"/>
    </source>
</evidence>
<feature type="chain" id="PRO_5036223010" evidence="4">
    <location>
        <begin position="18"/>
        <end position="927"/>
    </location>
</feature>
<evidence type="ECO:0000313" key="6">
    <source>
        <dbReference type="EMBL" id="CAF3595841.1"/>
    </source>
</evidence>
<dbReference type="InterPro" id="IPR001611">
    <property type="entry name" value="Leu-rich_rpt"/>
</dbReference>
<proteinExistence type="predicted"/>
<keyword evidence="3" id="KW-1133">Transmembrane helix</keyword>
<keyword evidence="3" id="KW-0472">Membrane</keyword>
<evidence type="ECO:0000313" key="5">
    <source>
        <dbReference type="EMBL" id="CAF0810224.1"/>
    </source>
</evidence>
<keyword evidence="2" id="KW-0677">Repeat</keyword>
<dbReference type="PROSITE" id="PS51450">
    <property type="entry name" value="LRR"/>
    <property type="match status" value="4"/>
</dbReference>
<dbReference type="InterPro" id="IPR050333">
    <property type="entry name" value="SLRP"/>
</dbReference>
<dbReference type="OrthoDB" id="2015831at2759"/>
<dbReference type="EMBL" id="CAJOBC010000516">
    <property type="protein sequence ID" value="CAF3595841.1"/>
    <property type="molecule type" value="Genomic_DNA"/>
</dbReference>
<gene>
    <name evidence="5" type="ORF">GPM918_LOCUS3989</name>
    <name evidence="6" type="ORF">SRO942_LOCUS3989</name>
</gene>
<feature type="transmembrane region" description="Helical" evidence="3">
    <location>
        <begin position="684"/>
        <end position="708"/>
    </location>
</feature>
<accession>A0A813T863</accession>
<dbReference type="SUPFAM" id="SSF52058">
    <property type="entry name" value="L domain-like"/>
    <property type="match status" value="2"/>
</dbReference>
<dbReference type="InterPro" id="IPR032675">
    <property type="entry name" value="LRR_dom_sf"/>
</dbReference>
<reference evidence="5" key="1">
    <citation type="submission" date="2021-02" db="EMBL/GenBank/DDBJ databases">
        <authorList>
            <person name="Nowell W R."/>
        </authorList>
    </citation>
    <scope>NUCLEOTIDE SEQUENCE</scope>
</reference>
<dbReference type="SMART" id="SM00369">
    <property type="entry name" value="LRR_TYP"/>
    <property type="match status" value="5"/>
</dbReference>
<organism evidence="5 7">
    <name type="scientific">Didymodactylos carnosus</name>
    <dbReference type="NCBI Taxonomy" id="1234261"/>
    <lineage>
        <taxon>Eukaryota</taxon>
        <taxon>Metazoa</taxon>
        <taxon>Spiralia</taxon>
        <taxon>Gnathifera</taxon>
        <taxon>Rotifera</taxon>
        <taxon>Eurotatoria</taxon>
        <taxon>Bdelloidea</taxon>
        <taxon>Philodinida</taxon>
        <taxon>Philodinidae</taxon>
        <taxon>Didymodactylos</taxon>
    </lineage>
</organism>
<sequence>MFYRYLLLLIIFDFIQQFIVGTATAITTNTWNCSFINREPFSLFYREHKINNDNNEYLENQCQITIDYDSDNKWNRCDKLWINNNNNNNNKKSINLNQIIVNLIQTTNIKLKRIIAIKLFSCSINNMDDLLLINKRNYIKNLISTIEYLDLTHNNIRKLSSLSLFPQLKYLYLDYNHIEQDDSIDSKNMNNNLISLSLRGNKNLVFTNSQFFSFYSKLTMLDISDCNLKLLPKTLFENLTKLNYLSLKNNFLDHLPILPDKLDYLDLSYNKFNHIDLIILKLNNLHTLHLKYNQIRSLEFLKYHQQQHSNEHINNTIDQDNNVYSHYLRLSLHGNPLLCDCWMTNFYDNYYGGDSGNELDNNKPYQNQIIISDLEILKCQLILPYNNNKISSILTYKLFSELEKSDLLCSYDQYCFIDCSCCDFVACDCNNICPNDCSCYHNINWSRNIVNCSQANLTDIPQLLPEKVTELSYESNNIQTIKSYVFVGKTSLLSLNLAHNNLTHFDNNTFCTIPNLEYLDLTHNPIILDNFDIFKCLEHLHVIILSHEQLKNQTNTLLPYPWNIYSTNQYLNLFRLSSNITTLSKRIISLYNFTNQLQINNNVKRERTANKEILTTNPFVAYSSSIVNQNLTTISNNSDRKRLSQPFLYKSYYSPTFDTTKCSDILTTISSINPISFIHQNQTIFFILFFLLILIMTCLILLLCLSYCTRKKLDMKRHHLNIELRSDHPIHHIPQTGDIRMYNTYYKKINQNQNNQDSLYEQLPSSSSDNSERQFLSSKNIYEKYESPPLCCDHHRKFFKQPIPSSCSHHEYQYASFEQDSLSSTQLNSIHHPLQQQQLQQQQPQQQCAILLWANRLFYTIGQQTNRNANDYNQSCPSELHHLQVCLLNNNTKKLDSLNRIRTNNIARYCDNDHLSRKQITQSKIHR</sequence>
<dbReference type="EMBL" id="CAJNOQ010000516">
    <property type="protein sequence ID" value="CAF0810224.1"/>
    <property type="molecule type" value="Genomic_DNA"/>
</dbReference>
<dbReference type="Pfam" id="PF13855">
    <property type="entry name" value="LRR_8"/>
    <property type="match status" value="1"/>
</dbReference>